<feature type="domain" description="Nucleoporin POM152 Ig-like" evidence="4">
    <location>
        <begin position="720"/>
        <end position="801"/>
    </location>
</feature>
<feature type="transmembrane region" description="Helical" evidence="1">
    <location>
        <begin position="97"/>
        <end position="114"/>
    </location>
</feature>
<dbReference type="GO" id="GO:0006999">
    <property type="term" value="P:nuclear pore organization"/>
    <property type="evidence" value="ECO:0007669"/>
    <property type="project" value="TreeGrafter"/>
</dbReference>
<sequence length="1241" mass="138933">MATPVPLKSSAGRPRSAFPTNARIPFEYCDGPTQRMYAVSTFVFLQALKLYYWIGIARSDYAAEFFGFLLWLSLDVAFLLVLNYLRIPWLELPVVRLIIALFVLTIVNFVLFTAREISPTAIARSSASKVWGYFGVPSFSSGEDQAFRDQDEHLLGRHTVLIKPYSTAILNPDDQCFCVPDANIPVIEQPEIPIVFNGSEPHYLEYTITNFNTGKTVLHKLSGPFKESSPVLRKARASQDGENAVYNLKASAAGAYKLNKVLDKDRMDVRYYHDKEVYVVNCPEARIDHYKDTLDRCSGKGDVEVPIVVRGLPPWTVTYKRYSNRKETQELLIESEPPGYSSPLLKGWSPPATPNYSWAKQHEMNLSVSLGLSTPGEYDFQVTRVKDGCGNVIDIKNLVARNLRDPEIRHVNVRERPAVAMLCDPRKPIKIVDMGDSPSANIDLKIKRGSAPFQIGYVYQKTDLDKPEAMKDIEVKKGEYGARITATQPGLYTLSHISDAFCEGEIELPRDCSVTVATLPTVDIISHPINDSCVGAIGVTVDATFTGEGPWEVCFDVLRNGQLRSRNVCHSSSKPRLNLELKPEVSGSFQYNFKTVSDKNYNKIKVDLPPIFQNIHPQPSAIFINDRTGIKTCRGSSEKMEIELFGTGPWDIEYHVIRGTDIKLFTARNITEKTTTLTLPPFEREGIYSVDLGKVTDLANGCQKDLKVPDVSVEVSNGPPTASFQCETPVEFAEGDSVDLPIHLTGGTPWYLTYGMEGQETLSAAISESRNALVSVNKPGIYELKSVSDSFCEGDVVEQARKCEVVYSKRPAMNLMIDSIRFRGGPRENVPEGEIAPSEKIGRERDHFVLSPVCKDADRTLELRLAGKAPFELRYKRIYRPTKGGREEIKTLFEKSQHSTMRLPIMTEQAGTVSYHFETISDATYQNVEVRHEKQPVVFKHVVRAPPTATLVNTAKQFYCKNEITGVKEKVAIKIQDGTGPYSLAIEIMRPNQAVAEKLFEHDVVPRNGIYEWTLPAKFTDMGLYKVSVLRVTDVNGCSASATSTVEFDILDTPSITPLRSITDACVGDKIEYSVQGEAPPFKVYYSLDKVDHTATLDSKRRTFSYEAAKPGLFKISKVCQTLAKKQCCTQPIEEMSTKVWAIPTVKVADGTNFITDLREGDRAEVVATFEGVPPFSWSYVRTEAAYDKEHQAKHGKRPSKLEERTVKNIQDQKYTFFTATEGTIVPVWIKDKHCQFGKEV</sequence>
<dbReference type="GO" id="GO:0006606">
    <property type="term" value="P:protein import into nucleus"/>
    <property type="evidence" value="ECO:0007669"/>
    <property type="project" value="TreeGrafter"/>
</dbReference>
<dbReference type="EMBL" id="JAAAIP010000212">
    <property type="protein sequence ID" value="KAG0322437.1"/>
    <property type="molecule type" value="Genomic_DNA"/>
</dbReference>
<evidence type="ECO:0000313" key="7">
    <source>
        <dbReference type="EMBL" id="KAG0322437.1"/>
    </source>
</evidence>
<feature type="transmembrane region" description="Helical" evidence="1">
    <location>
        <begin position="36"/>
        <end position="54"/>
    </location>
</feature>
<evidence type="ECO:0000259" key="2">
    <source>
        <dbReference type="Pfam" id="PF23664"/>
    </source>
</evidence>
<dbReference type="GO" id="GO:0017056">
    <property type="term" value="F:structural constituent of nuclear pore"/>
    <property type="evidence" value="ECO:0007669"/>
    <property type="project" value="InterPro"/>
</dbReference>
<keyword evidence="1" id="KW-0812">Transmembrane</keyword>
<dbReference type="AlphaFoldDB" id="A0A9P6RKP1"/>
<feature type="transmembrane region" description="Helical" evidence="1">
    <location>
        <begin position="66"/>
        <end position="85"/>
    </location>
</feature>
<dbReference type="InterPro" id="IPR056543">
    <property type="entry name" value="Ig-like_POM152_9th"/>
</dbReference>
<dbReference type="InterPro" id="IPR056544">
    <property type="entry name" value="Ig_POM152"/>
</dbReference>
<protein>
    <recommendedName>
        <fullName evidence="9">Nucleoporin Pom152</fullName>
    </recommendedName>
</protein>
<gene>
    <name evidence="7" type="ORF">BGZ99_003348</name>
</gene>
<reference evidence="7" key="1">
    <citation type="journal article" date="2020" name="Fungal Divers.">
        <title>Resolving the Mortierellaceae phylogeny through synthesis of multi-gene phylogenetics and phylogenomics.</title>
        <authorList>
            <person name="Vandepol N."/>
            <person name="Liber J."/>
            <person name="Desiro A."/>
            <person name="Na H."/>
            <person name="Kennedy M."/>
            <person name="Barry K."/>
            <person name="Grigoriev I.V."/>
            <person name="Miller A.N."/>
            <person name="O'Donnell K."/>
            <person name="Stajich J.E."/>
            <person name="Bonito G."/>
        </authorList>
    </citation>
    <scope>NUCLEOTIDE SEQUENCE</scope>
    <source>
        <strain evidence="7">REB-010B</strain>
    </source>
</reference>
<dbReference type="InterPro" id="IPR056542">
    <property type="entry name" value="Ig-like_POM152_1st"/>
</dbReference>
<dbReference type="PANTHER" id="PTHR28206:SF1">
    <property type="entry name" value="NUCLEOPORIN POM152"/>
    <property type="match status" value="1"/>
</dbReference>
<feature type="domain" description="Nucleoporin POM152 immunoglobulin-like" evidence="2">
    <location>
        <begin position="518"/>
        <end position="619"/>
    </location>
</feature>
<dbReference type="InterPro" id="IPR056541">
    <property type="entry name" value="Ig-like_POM152"/>
</dbReference>
<evidence type="ECO:0000259" key="3">
    <source>
        <dbReference type="Pfam" id="PF24097"/>
    </source>
</evidence>
<dbReference type="Pfam" id="PF23664">
    <property type="entry name" value="Ig_Pom152"/>
    <property type="match status" value="2"/>
</dbReference>
<organism evidence="7 8">
    <name type="scientific">Dissophora globulifera</name>
    <dbReference type="NCBI Taxonomy" id="979702"/>
    <lineage>
        <taxon>Eukaryota</taxon>
        <taxon>Fungi</taxon>
        <taxon>Fungi incertae sedis</taxon>
        <taxon>Mucoromycota</taxon>
        <taxon>Mortierellomycotina</taxon>
        <taxon>Mortierellomycetes</taxon>
        <taxon>Mortierellales</taxon>
        <taxon>Mortierellaceae</taxon>
        <taxon>Dissophora</taxon>
    </lineage>
</organism>
<name>A0A9P6RKP1_9FUNG</name>
<dbReference type="OrthoDB" id="5529162at2759"/>
<accession>A0A9P6RKP1</accession>
<dbReference type="Pfam" id="PF24097">
    <property type="entry name" value="TMD_POM152"/>
    <property type="match status" value="1"/>
</dbReference>
<evidence type="ECO:0000259" key="6">
    <source>
        <dbReference type="Pfam" id="PF24527"/>
    </source>
</evidence>
<evidence type="ECO:0000259" key="4">
    <source>
        <dbReference type="Pfam" id="PF24312"/>
    </source>
</evidence>
<feature type="domain" description="Nucleoporin POM152 ninth Ig-like" evidence="6">
    <location>
        <begin position="1054"/>
        <end position="1128"/>
    </location>
</feature>
<dbReference type="InterPro" id="IPR037701">
    <property type="entry name" value="Pom152"/>
</dbReference>
<feature type="domain" description="Nucleoporin POM152 first Ig-like" evidence="5">
    <location>
        <begin position="167"/>
        <end position="279"/>
    </location>
</feature>
<dbReference type="Pfam" id="PF24519">
    <property type="entry name" value="Ig-like_Pom152_1"/>
    <property type="match status" value="1"/>
</dbReference>
<dbReference type="PANTHER" id="PTHR28206">
    <property type="entry name" value="NUCLEOPORIN POM152"/>
    <property type="match status" value="1"/>
</dbReference>
<dbReference type="InterPro" id="IPR056540">
    <property type="entry name" value="TMD_POM152"/>
</dbReference>
<feature type="domain" description="Nucleoporin POM152 Ig-like" evidence="4">
    <location>
        <begin position="417"/>
        <end position="512"/>
    </location>
</feature>
<evidence type="ECO:0000256" key="1">
    <source>
        <dbReference type="SAM" id="Phobius"/>
    </source>
</evidence>
<dbReference type="GO" id="GO:0070762">
    <property type="term" value="C:nuclear pore transmembrane ring"/>
    <property type="evidence" value="ECO:0007669"/>
    <property type="project" value="TreeGrafter"/>
</dbReference>
<proteinExistence type="predicted"/>
<evidence type="ECO:0000259" key="5">
    <source>
        <dbReference type="Pfam" id="PF24519"/>
    </source>
</evidence>
<evidence type="ECO:0000313" key="8">
    <source>
        <dbReference type="Proteomes" id="UP000738325"/>
    </source>
</evidence>
<keyword evidence="8" id="KW-1185">Reference proteome</keyword>
<dbReference type="Pfam" id="PF24527">
    <property type="entry name" value="Ig-like_Pom152_9"/>
    <property type="match status" value="1"/>
</dbReference>
<keyword evidence="1" id="KW-0472">Membrane</keyword>
<keyword evidence="1" id="KW-1133">Transmembrane helix</keyword>
<dbReference type="Proteomes" id="UP000738325">
    <property type="component" value="Unassembled WGS sequence"/>
</dbReference>
<feature type="domain" description="Nucleoporin POM152 N-terminal transmembrane" evidence="3">
    <location>
        <begin position="30"/>
        <end position="113"/>
    </location>
</feature>
<feature type="domain" description="Nucleoporin POM152 immunoglobulin-like" evidence="2">
    <location>
        <begin position="860"/>
        <end position="936"/>
    </location>
</feature>
<evidence type="ECO:0008006" key="9">
    <source>
        <dbReference type="Google" id="ProtNLM"/>
    </source>
</evidence>
<comment type="caution">
    <text evidence="7">The sequence shown here is derived from an EMBL/GenBank/DDBJ whole genome shotgun (WGS) entry which is preliminary data.</text>
</comment>
<dbReference type="Pfam" id="PF24312">
    <property type="entry name" value="Ig-like_POM152"/>
    <property type="match status" value="2"/>
</dbReference>